<sequence length="92" mass="10644">MMTVEKQSFQFRSESASGKVEVEGEVKGSFRIPGQDDMKLKAVLALLHSVDQGNFKKVNEVELFHELMEQIESTIDQMKRYDHFQGHRLESK</sequence>
<comment type="caution">
    <text evidence="1">The sequence shown here is derived from an EMBL/GenBank/DDBJ whole genome shotgun (WGS) entry which is preliminary data.</text>
</comment>
<keyword evidence="2" id="KW-1185">Reference proteome</keyword>
<accession>A0ABV6KXA7</accession>
<evidence type="ECO:0000313" key="2">
    <source>
        <dbReference type="Proteomes" id="UP001589738"/>
    </source>
</evidence>
<protein>
    <submittedName>
        <fullName evidence="1">Uncharacterized protein</fullName>
    </submittedName>
</protein>
<dbReference type="EMBL" id="JBHLUU010000107">
    <property type="protein sequence ID" value="MFC0476596.1"/>
    <property type="molecule type" value="Genomic_DNA"/>
</dbReference>
<name>A0ABV6KXA7_9BACI</name>
<organism evidence="1 2">
    <name type="scientific">Robertmurraya beringensis</name>
    <dbReference type="NCBI Taxonomy" id="641660"/>
    <lineage>
        <taxon>Bacteria</taxon>
        <taxon>Bacillati</taxon>
        <taxon>Bacillota</taxon>
        <taxon>Bacilli</taxon>
        <taxon>Bacillales</taxon>
        <taxon>Bacillaceae</taxon>
        <taxon>Robertmurraya</taxon>
    </lineage>
</organism>
<gene>
    <name evidence="1" type="ORF">ACFFHF_15415</name>
</gene>
<dbReference type="Proteomes" id="UP001589738">
    <property type="component" value="Unassembled WGS sequence"/>
</dbReference>
<reference evidence="1 2" key="1">
    <citation type="submission" date="2024-09" db="EMBL/GenBank/DDBJ databases">
        <authorList>
            <person name="Sun Q."/>
            <person name="Mori K."/>
        </authorList>
    </citation>
    <scope>NUCLEOTIDE SEQUENCE [LARGE SCALE GENOMIC DNA]</scope>
    <source>
        <strain evidence="1 2">CGMCC 1.9126</strain>
    </source>
</reference>
<evidence type="ECO:0000313" key="1">
    <source>
        <dbReference type="EMBL" id="MFC0476596.1"/>
    </source>
</evidence>
<proteinExistence type="predicted"/>
<dbReference type="RefSeq" id="WP_377058533.1">
    <property type="nucleotide sequence ID" value="NZ_JBHLUU010000107.1"/>
</dbReference>